<evidence type="ECO:0000256" key="1">
    <source>
        <dbReference type="SAM" id="MobiDB-lite"/>
    </source>
</evidence>
<dbReference type="OrthoDB" id="258618at2157"/>
<sequence length="224" mass="24994">MTGVYEHALGAEADELHQKVRERYSTDPDDDAICVGRGKMDISRGTHVLPALYAMAGQNLLFPEAGHDVPFSVRTAGFRDETGREVLATIREFRFGRKRRRFDSLTVWDAANERLLDFLGTDGLLVSELHPHVEAGALVVKAGKQWLRLGDRYVPMSGPLAVDVGVRDRYDDADEQYHVTATIENTLAGHVLSYRGAFTQEMERDETVPDNMRPTRGVETLPPG</sequence>
<accession>M0NAG9</accession>
<keyword evidence="4" id="KW-1185">Reference proteome</keyword>
<reference evidence="3 4" key="1">
    <citation type="journal article" date="2014" name="PLoS Genet.">
        <title>Phylogenetically driven sequencing of extremely halophilic archaea reveals strategies for static and dynamic osmo-response.</title>
        <authorList>
            <person name="Becker E.A."/>
            <person name="Seitzer P.M."/>
            <person name="Tritt A."/>
            <person name="Larsen D."/>
            <person name="Krusor M."/>
            <person name="Yao A.I."/>
            <person name="Wu D."/>
            <person name="Madern D."/>
            <person name="Eisen J.A."/>
            <person name="Darling A.E."/>
            <person name="Facciotti M.T."/>
        </authorList>
    </citation>
    <scope>NUCLEOTIDE SEQUENCE [LARGE SCALE GENOMIC DNA]</scope>
    <source>
        <strain evidence="3 4">DSM 8989</strain>
    </source>
</reference>
<evidence type="ECO:0000313" key="4">
    <source>
        <dbReference type="Proteomes" id="UP000011625"/>
    </source>
</evidence>
<gene>
    <name evidence="3" type="ORF">C450_05815</name>
</gene>
<proteinExistence type="predicted"/>
<dbReference type="Proteomes" id="UP000011625">
    <property type="component" value="Unassembled WGS sequence"/>
</dbReference>
<feature type="region of interest" description="Disordered" evidence="1">
    <location>
        <begin position="204"/>
        <end position="224"/>
    </location>
</feature>
<name>M0NAG9_9EURY</name>
<dbReference type="AlphaFoldDB" id="M0NAG9"/>
<dbReference type="PATRIC" id="fig|1227456.3.peg.1174"/>
<organism evidence="3 4">
    <name type="scientific">Halococcus salifodinae DSM 8989</name>
    <dbReference type="NCBI Taxonomy" id="1227456"/>
    <lineage>
        <taxon>Archaea</taxon>
        <taxon>Methanobacteriati</taxon>
        <taxon>Methanobacteriota</taxon>
        <taxon>Stenosarchaea group</taxon>
        <taxon>Halobacteria</taxon>
        <taxon>Halobacteriales</taxon>
        <taxon>Halococcaceae</taxon>
        <taxon>Halococcus</taxon>
    </lineage>
</organism>
<comment type="caution">
    <text evidence="3">The sequence shown here is derived from an EMBL/GenBank/DDBJ whole genome shotgun (WGS) entry which is preliminary data.</text>
</comment>
<feature type="domain" description="DUF4166" evidence="2">
    <location>
        <begin position="16"/>
        <end position="198"/>
    </location>
</feature>
<dbReference type="RefSeq" id="WP_005041186.1">
    <property type="nucleotide sequence ID" value="NZ_AOME01000027.1"/>
</dbReference>
<evidence type="ECO:0000313" key="3">
    <source>
        <dbReference type="EMBL" id="EMA54548.1"/>
    </source>
</evidence>
<dbReference type="STRING" id="1227456.C450_05815"/>
<dbReference type="InterPro" id="IPR025311">
    <property type="entry name" value="DUF4166"/>
</dbReference>
<protein>
    <recommendedName>
        <fullName evidence="2">DUF4166 domain-containing protein</fullName>
    </recommendedName>
</protein>
<dbReference type="EMBL" id="AOME01000027">
    <property type="protein sequence ID" value="EMA54548.1"/>
    <property type="molecule type" value="Genomic_DNA"/>
</dbReference>
<evidence type="ECO:0000259" key="2">
    <source>
        <dbReference type="Pfam" id="PF13761"/>
    </source>
</evidence>
<dbReference type="Pfam" id="PF13761">
    <property type="entry name" value="DUF4166"/>
    <property type="match status" value="1"/>
</dbReference>